<sequence>MPCRVFLQSSPPIPAALGERERVNAYGFTYVRFTKSCNACSYNFVSKNSSKYRRKKKRDSMAMRSQPSCKRKILPSPPACCIAILATHTCQTFNEISSSPGSSFPFYIYPGSLFLISVLSITPPPFLNRPSLDFMQVLRFFHTLEQNTSMKVIQGKFLRACLRKCRMLDTKAISPAPCDRCWQLLSSRSVRKKKKTVPRDVPKGHLAIYVGEFRKRFVIKITLLDHPLFRALLDHAQEVYDFTADSKLCIPCDESIFLSVVRCATSPENQPICISL</sequence>
<reference evidence="3" key="1">
    <citation type="journal article" date="2014" name="Science">
        <title>The coffee genome provides insight into the convergent evolution of caffeine biosynthesis.</title>
        <authorList>
            <person name="Denoeud F."/>
            <person name="Carretero-Paulet L."/>
            <person name="Dereeper A."/>
            <person name="Droc G."/>
            <person name="Guyot R."/>
            <person name="Pietrella M."/>
            <person name="Zheng C."/>
            <person name="Alberti A."/>
            <person name="Anthony F."/>
            <person name="Aprea G."/>
            <person name="Aury J.M."/>
            <person name="Bento P."/>
            <person name="Bernard M."/>
            <person name="Bocs S."/>
            <person name="Campa C."/>
            <person name="Cenci A."/>
            <person name="Combes M.C."/>
            <person name="Crouzillat D."/>
            <person name="Da Silva C."/>
            <person name="Daddiego L."/>
            <person name="De Bellis F."/>
            <person name="Dussert S."/>
            <person name="Garsmeur O."/>
            <person name="Gayraud T."/>
            <person name="Guignon V."/>
            <person name="Jahn K."/>
            <person name="Jamilloux V."/>
            <person name="Joet T."/>
            <person name="Labadie K."/>
            <person name="Lan T."/>
            <person name="Leclercq J."/>
            <person name="Lepelley M."/>
            <person name="Leroy T."/>
            <person name="Li L.T."/>
            <person name="Librado P."/>
            <person name="Lopez L."/>
            <person name="Munoz A."/>
            <person name="Noel B."/>
            <person name="Pallavicini A."/>
            <person name="Perrotta G."/>
            <person name="Poncet V."/>
            <person name="Pot D."/>
            <person name="Priyono X."/>
            <person name="Rigoreau M."/>
            <person name="Rouard M."/>
            <person name="Rozas J."/>
            <person name="Tranchant-Dubreuil C."/>
            <person name="VanBuren R."/>
            <person name="Zhang Q."/>
            <person name="Andrade A.C."/>
            <person name="Argout X."/>
            <person name="Bertrand B."/>
            <person name="de Kochko A."/>
            <person name="Graziosi G."/>
            <person name="Henry R.J."/>
            <person name="Jayarama X."/>
            <person name="Ming R."/>
            <person name="Nagai C."/>
            <person name="Rounsley S."/>
            <person name="Sankoff D."/>
            <person name="Giuliano G."/>
            <person name="Albert V.A."/>
            <person name="Wincker P."/>
            <person name="Lashermes P."/>
        </authorList>
    </citation>
    <scope>NUCLEOTIDE SEQUENCE [LARGE SCALE GENOMIC DNA]</scope>
    <source>
        <strain evidence="3">cv. DH200-94</strain>
    </source>
</reference>
<dbReference type="Gramene" id="CDP06753">
    <property type="protein sequence ID" value="CDP06753"/>
    <property type="gene ID" value="GSCOC_T00023708001"/>
</dbReference>
<dbReference type="PANTHER" id="PTHR31374">
    <property type="entry name" value="AUXIN-INDUCED PROTEIN-LIKE-RELATED"/>
    <property type="match status" value="1"/>
</dbReference>
<dbReference type="OMA" id="LATHTCQ"/>
<dbReference type="GO" id="GO:0009733">
    <property type="term" value="P:response to auxin"/>
    <property type="evidence" value="ECO:0007669"/>
    <property type="project" value="InterPro"/>
</dbReference>
<name>A0A068UGK8_COFCA</name>
<proteinExistence type="inferred from homology"/>
<dbReference type="OrthoDB" id="1840940at2759"/>
<accession>A0A068UGK8</accession>
<evidence type="ECO:0000313" key="3">
    <source>
        <dbReference type="Proteomes" id="UP000295252"/>
    </source>
</evidence>
<protein>
    <submittedName>
        <fullName evidence="2">Uncharacterized protein</fullName>
    </submittedName>
</protein>
<dbReference type="EMBL" id="HG739106">
    <property type="protein sequence ID" value="CDP06753.1"/>
    <property type="molecule type" value="Genomic_DNA"/>
</dbReference>
<evidence type="ECO:0000256" key="1">
    <source>
        <dbReference type="ARBA" id="ARBA00006974"/>
    </source>
</evidence>
<dbReference type="AlphaFoldDB" id="A0A068UGK8"/>
<keyword evidence="3" id="KW-1185">Reference proteome</keyword>
<dbReference type="InParanoid" id="A0A068UGK8"/>
<dbReference type="InterPro" id="IPR003676">
    <property type="entry name" value="SAUR_fam"/>
</dbReference>
<dbReference type="Pfam" id="PF02519">
    <property type="entry name" value="Auxin_inducible"/>
    <property type="match status" value="1"/>
</dbReference>
<dbReference type="Proteomes" id="UP000295252">
    <property type="component" value="Chromosome VIII"/>
</dbReference>
<dbReference type="STRING" id="49390.A0A068UGK8"/>
<dbReference type="FunCoup" id="A0A068UGK8">
    <property type="interactions" value="147"/>
</dbReference>
<organism evidence="2 3">
    <name type="scientific">Coffea canephora</name>
    <name type="common">Robusta coffee</name>
    <dbReference type="NCBI Taxonomy" id="49390"/>
    <lineage>
        <taxon>Eukaryota</taxon>
        <taxon>Viridiplantae</taxon>
        <taxon>Streptophyta</taxon>
        <taxon>Embryophyta</taxon>
        <taxon>Tracheophyta</taxon>
        <taxon>Spermatophyta</taxon>
        <taxon>Magnoliopsida</taxon>
        <taxon>eudicotyledons</taxon>
        <taxon>Gunneridae</taxon>
        <taxon>Pentapetalae</taxon>
        <taxon>asterids</taxon>
        <taxon>lamiids</taxon>
        <taxon>Gentianales</taxon>
        <taxon>Rubiaceae</taxon>
        <taxon>Ixoroideae</taxon>
        <taxon>Gardenieae complex</taxon>
        <taxon>Bertiereae - Coffeeae clade</taxon>
        <taxon>Coffeeae</taxon>
        <taxon>Coffea</taxon>
    </lineage>
</organism>
<gene>
    <name evidence="2" type="ORF">GSCOC_T00023708001</name>
</gene>
<comment type="similarity">
    <text evidence="1">Belongs to the ARG7 family.</text>
</comment>
<dbReference type="PANTHER" id="PTHR31374:SF9">
    <property type="entry name" value="AUXIN-RESPONSIVE FAMILY PROTEIN"/>
    <property type="match status" value="1"/>
</dbReference>
<evidence type="ECO:0000313" key="2">
    <source>
        <dbReference type="EMBL" id="CDP06753.1"/>
    </source>
</evidence>